<accession>A0A0N0BEH6</accession>
<organism evidence="4 5">
    <name type="scientific">Melipona quadrifasciata</name>
    <dbReference type="NCBI Taxonomy" id="166423"/>
    <lineage>
        <taxon>Eukaryota</taxon>
        <taxon>Metazoa</taxon>
        <taxon>Ecdysozoa</taxon>
        <taxon>Arthropoda</taxon>
        <taxon>Hexapoda</taxon>
        <taxon>Insecta</taxon>
        <taxon>Pterygota</taxon>
        <taxon>Neoptera</taxon>
        <taxon>Endopterygota</taxon>
        <taxon>Hymenoptera</taxon>
        <taxon>Apocrita</taxon>
        <taxon>Aculeata</taxon>
        <taxon>Apoidea</taxon>
        <taxon>Anthophila</taxon>
        <taxon>Apidae</taxon>
        <taxon>Melipona</taxon>
    </lineage>
</organism>
<gene>
    <name evidence="4" type="ORF">WN51_03762</name>
</gene>
<sequence length="314" mass="36491">MTEVTAYEIFNKIDNKNYTLYVEWFNLCLKIMLLNSTIPPLTGEVSVVGKARNLNLIHMDTESINYFSSQLFKSSDEYVEETKQILGGKDTKIQFLVKDEIFEWKKNAWTLGRIKLRTVSDIQVICESFQQLLKFFQNIQEKITILEKENTNLINVNKELSSKIEEMIEIKSTMEQDLYKKFIIILNSKKKKIKELTDVIKEKENTGKSIFDVCTDEESEKEDEAVKNITISTKVSKKKSLNDISSKSIQETKKANHIITDKVIPKASTSSDWRENEINTLNKKVDENEEESCSPKKSKSNLNFEEESEEELFF</sequence>
<dbReference type="GO" id="GO:0006303">
    <property type="term" value="P:double-strand break repair via nonhomologous end joining"/>
    <property type="evidence" value="ECO:0007669"/>
    <property type="project" value="TreeGrafter"/>
</dbReference>
<keyword evidence="1" id="KW-0175">Coiled coil</keyword>
<feature type="region of interest" description="Disordered" evidence="2">
    <location>
        <begin position="281"/>
        <end position="314"/>
    </location>
</feature>
<proteinExistence type="predicted"/>
<reference evidence="4 5" key="1">
    <citation type="submission" date="2015-07" db="EMBL/GenBank/DDBJ databases">
        <title>The genome of Melipona quadrifasciata.</title>
        <authorList>
            <person name="Pan H."/>
            <person name="Kapheim K."/>
        </authorList>
    </citation>
    <scope>NUCLEOTIDE SEQUENCE [LARGE SCALE GENOMIC DNA]</scope>
    <source>
        <strain evidence="4">0111107301</strain>
        <tissue evidence="4">Whole body</tissue>
    </source>
</reference>
<dbReference type="AlphaFoldDB" id="A0A0N0BEH6"/>
<dbReference type="OrthoDB" id="8064436at2759"/>
<dbReference type="EMBL" id="KQ435833">
    <property type="protein sequence ID" value="KOX71648.1"/>
    <property type="molecule type" value="Genomic_DNA"/>
</dbReference>
<dbReference type="InterPro" id="IPR010585">
    <property type="entry name" value="DNA_repair_prot_XRCC4"/>
</dbReference>
<dbReference type="SUPFAM" id="SSF58022">
    <property type="entry name" value="XRCC4, C-terminal oligomerization domain"/>
    <property type="match status" value="1"/>
</dbReference>
<dbReference type="PANTHER" id="PTHR28559:SF1">
    <property type="entry name" value="DNA REPAIR PROTEIN XRCC4"/>
    <property type="match status" value="1"/>
</dbReference>
<keyword evidence="5" id="KW-1185">Reference proteome</keyword>
<evidence type="ECO:0000313" key="5">
    <source>
        <dbReference type="Proteomes" id="UP000053105"/>
    </source>
</evidence>
<dbReference type="InterPro" id="IPR014751">
    <property type="entry name" value="XRCC4-like_C"/>
</dbReference>
<dbReference type="PANTHER" id="PTHR28559">
    <property type="entry name" value="DNA REPAIR PROTEIN XRCC4"/>
    <property type="match status" value="1"/>
</dbReference>
<feature type="coiled-coil region" evidence="1">
    <location>
        <begin position="136"/>
        <end position="206"/>
    </location>
</feature>
<evidence type="ECO:0000256" key="2">
    <source>
        <dbReference type="SAM" id="MobiDB-lite"/>
    </source>
</evidence>
<evidence type="ECO:0000313" key="4">
    <source>
        <dbReference type="EMBL" id="KOX71648.1"/>
    </source>
</evidence>
<dbReference type="GO" id="GO:0010165">
    <property type="term" value="P:response to X-ray"/>
    <property type="evidence" value="ECO:0007669"/>
    <property type="project" value="TreeGrafter"/>
</dbReference>
<dbReference type="STRING" id="166423.A0A0N0BEH6"/>
<evidence type="ECO:0000259" key="3">
    <source>
        <dbReference type="Pfam" id="PF21924"/>
    </source>
</evidence>
<protein>
    <submittedName>
        <fullName evidence="4">DNA repair protein XRCC4</fullName>
    </submittedName>
</protein>
<dbReference type="GO" id="GO:0003677">
    <property type="term" value="F:DNA binding"/>
    <property type="evidence" value="ECO:0007669"/>
    <property type="project" value="InterPro"/>
</dbReference>
<dbReference type="Proteomes" id="UP000053105">
    <property type="component" value="Unassembled WGS sequence"/>
</dbReference>
<dbReference type="GO" id="GO:0006310">
    <property type="term" value="P:DNA recombination"/>
    <property type="evidence" value="ECO:0007669"/>
    <property type="project" value="InterPro"/>
</dbReference>
<dbReference type="GO" id="GO:0005958">
    <property type="term" value="C:DNA-dependent protein kinase-DNA ligase 4 complex"/>
    <property type="evidence" value="ECO:0007669"/>
    <property type="project" value="TreeGrafter"/>
</dbReference>
<evidence type="ECO:0000256" key="1">
    <source>
        <dbReference type="SAM" id="Coils"/>
    </source>
</evidence>
<name>A0A0N0BEH6_9HYME</name>
<dbReference type="InterPro" id="IPR053962">
    <property type="entry name" value="XRCC4_CC"/>
</dbReference>
<dbReference type="Pfam" id="PF21924">
    <property type="entry name" value="XRCC4_CC"/>
    <property type="match status" value="1"/>
</dbReference>
<feature type="compositionally biased region" description="Acidic residues" evidence="2">
    <location>
        <begin position="304"/>
        <end position="314"/>
    </location>
</feature>
<dbReference type="GO" id="GO:0032807">
    <property type="term" value="C:DNA ligase IV complex"/>
    <property type="evidence" value="ECO:0007669"/>
    <property type="project" value="TreeGrafter"/>
</dbReference>
<feature type="domain" description="XRCC4 coiled-coil" evidence="3">
    <location>
        <begin position="123"/>
        <end position="196"/>
    </location>
</feature>
<dbReference type="Gene3D" id="1.20.5.370">
    <property type="match status" value="1"/>
</dbReference>